<dbReference type="PANTHER" id="PTHR35043:SF7">
    <property type="entry name" value="TRANSCRIPTION FACTOR DOMAIN-CONTAINING PROTEIN"/>
    <property type="match status" value="1"/>
</dbReference>
<feature type="transmembrane region" description="Helical" evidence="1">
    <location>
        <begin position="331"/>
        <end position="351"/>
    </location>
</feature>
<evidence type="ECO:0000256" key="1">
    <source>
        <dbReference type="SAM" id="Phobius"/>
    </source>
</evidence>
<accession>A0A9P6C3T2</accession>
<reference evidence="2" key="1">
    <citation type="submission" date="2020-11" db="EMBL/GenBank/DDBJ databases">
        <authorList>
            <consortium name="DOE Joint Genome Institute"/>
            <person name="Ahrendt S."/>
            <person name="Riley R."/>
            <person name="Andreopoulos W."/>
            <person name="Labutti K."/>
            <person name="Pangilinan J."/>
            <person name="Ruiz-Duenas F.J."/>
            <person name="Barrasa J.M."/>
            <person name="Sanchez-Garcia M."/>
            <person name="Camarero S."/>
            <person name="Miyauchi S."/>
            <person name="Serrano A."/>
            <person name="Linde D."/>
            <person name="Babiker R."/>
            <person name="Drula E."/>
            <person name="Ayuso-Fernandez I."/>
            <person name="Pacheco R."/>
            <person name="Padilla G."/>
            <person name="Ferreira P."/>
            <person name="Barriuso J."/>
            <person name="Kellner H."/>
            <person name="Castanera R."/>
            <person name="Alfaro M."/>
            <person name="Ramirez L."/>
            <person name="Pisabarro A.G."/>
            <person name="Kuo A."/>
            <person name="Tritt A."/>
            <person name="Lipzen A."/>
            <person name="He G."/>
            <person name="Yan M."/>
            <person name="Ng V."/>
            <person name="Cullen D."/>
            <person name="Martin F."/>
            <person name="Rosso M.-N."/>
            <person name="Henrissat B."/>
            <person name="Hibbett D."/>
            <person name="Martinez A.T."/>
            <person name="Grigoriev I.V."/>
        </authorList>
    </citation>
    <scope>NUCLEOTIDE SEQUENCE</scope>
    <source>
        <strain evidence="2">MF-IS2</strain>
    </source>
</reference>
<dbReference type="EMBL" id="MU151186">
    <property type="protein sequence ID" value="KAF9447774.1"/>
    <property type="molecule type" value="Genomic_DNA"/>
</dbReference>
<dbReference type="Proteomes" id="UP000807342">
    <property type="component" value="Unassembled WGS sequence"/>
</dbReference>
<comment type="caution">
    <text evidence="2">The sequence shown here is derived from an EMBL/GenBank/DDBJ whole genome shotgun (WGS) entry which is preliminary data.</text>
</comment>
<dbReference type="OrthoDB" id="9451547at2759"/>
<proteinExistence type="predicted"/>
<organism evidence="2 3">
    <name type="scientific">Macrolepiota fuliginosa MF-IS2</name>
    <dbReference type="NCBI Taxonomy" id="1400762"/>
    <lineage>
        <taxon>Eukaryota</taxon>
        <taxon>Fungi</taxon>
        <taxon>Dikarya</taxon>
        <taxon>Basidiomycota</taxon>
        <taxon>Agaricomycotina</taxon>
        <taxon>Agaricomycetes</taxon>
        <taxon>Agaricomycetidae</taxon>
        <taxon>Agaricales</taxon>
        <taxon>Agaricineae</taxon>
        <taxon>Agaricaceae</taxon>
        <taxon>Macrolepiota</taxon>
    </lineage>
</organism>
<evidence type="ECO:0000313" key="3">
    <source>
        <dbReference type="Proteomes" id="UP000807342"/>
    </source>
</evidence>
<feature type="transmembrane region" description="Helical" evidence="1">
    <location>
        <begin position="363"/>
        <end position="383"/>
    </location>
</feature>
<keyword evidence="3" id="KW-1185">Reference proteome</keyword>
<dbReference type="PANTHER" id="PTHR35043">
    <property type="entry name" value="TRANSCRIPTION FACTOR DOMAIN-CONTAINING PROTEIN"/>
    <property type="match status" value="1"/>
</dbReference>
<gene>
    <name evidence="2" type="ORF">P691DRAFT_819538</name>
</gene>
<keyword evidence="1" id="KW-0812">Transmembrane</keyword>
<keyword evidence="1" id="KW-1133">Transmembrane helix</keyword>
<evidence type="ECO:0000313" key="2">
    <source>
        <dbReference type="EMBL" id="KAF9447774.1"/>
    </source>
</evidence>
<keyword evidence="1" id="KW-0472">Membrane</keyword>
<feature type="transmembrane region" description="Helical" evidence="1">
    <location>
        <begin position="417"/>
        <end position="435"/>
    </location>
</feature>
<name>A0A9P6C3T2_9AGAR</name>
<sequence>MVLYPPAVTPSNEFEFTSGIHLSPRHDFLQVAQQCPPVRTLHGIVWSCLATMFACTWVAMHPSVPTPELQAGSWWPRLKCRIVLAASALIAPECMLLWAVRERILAEKIYRFYNKRFLPDTEIGASTKHWTHKMKWTLAHGFLVLMDGFALHSDKGEYIDRIAPSTLFRRLETEEVTTLVTISQEEIEDKSKGDFFTKLVVAIQTTWFIVQCIGRTAAQLPLMELEVMTLAFAVLNIITYTLWWHKPQNIGVAVPISTPEPTLTGPPPVAIDNDGGGLRSDTPPAIPPTLYDNRKTSQSRSLSFPMDMACDVHSQFYCLPEPFHLDPLKELLVLVSFFIVAALFGGVHLSAWSSSFPTSLEVYLWRSAAVCCTLIPLLVWFPLGLSLYPNIQHITGGAIQSLPSSDYNKLVQLPSSFAVYLIARLVLITVAFSSLRSPSTAQLMDVVWSRFIPHL</sequence>
<dbReference type="AlphaFoldDB" id="A0A9P6C3T2"/>
<protein>
    <submittedName>
        <fullName evidence="2">Uncharacterized protein</fullName>
    </submittedName>
</protein>